<proteinExistence type="predicted"/>
<accession>J9GGD0</accession>
<organism evidence="1">
    <name type="scientific">gut metagenome</name>
    <dbReference type="NCBI Taxonomy" id="749906"/>
    <lineage>
        <taxon>unclassified sequences</taxon>
        <taxon>metagenomes</taxon>
        <taxon>organismal metagenomes</taxon>
    </lineage>
</organism>
<sequence length="105" mass="12378">MRMADYYLKTDNIMKNMFTVALKDELAAQSQRGKVCPATEAMLQRVRAYELSEKRLPITTEEQRELRNALNRLRDKYLAMGRYSDGIDSVILKVMKPNTSRHFFW</sequence>
<protein>
    <submittedName>
        <fullName evidence="1">Uncharacterized protein</fullName>
    </submittedName>
</protein>
<dbReference type="EMBL" id="AMCI01004279">
    <property type="protein sequence ID" value="EJW98404.1"/>
    <property type="molecule type" value="Genomic_DNA"/>
</dbReference>
<dbReference type="AlphaFoldDB" id="J9GGD0"/>
<evidence type="ECO:0000313" key="1">
    <source>
        <dbReference type="EMBL" id="EJW98404.1"/>
    </source>
</evidence>
<gene>
    <name evidence="1" type="ORF">EVA_13485</name>
</gene>
<reference evidence="1" key="1">
    <citation type="journal article" date="2012" name="PLoS ONE">
        <title>Gene sets for utilization of primary and secondary nutrition supplies in the distal gut of endangered iberian lynx.</title>
        <authorList>
            <person name="Alcaide M."/>
            <person name="Messina E."/>
            <person name="Richter M."/>
            <person name="Bargiela R."/>
            <person name="Peplies J."/>
            <person name="Huws S.A."/>
            <person name="Newbold C.J."/>
            <person name="Golyshin P.N."/>
            <person name="Simon M.A."/>
            <person name="Lopez G."/>
            <person name="Yakimov M.M."/>
            <person name="Ferrer M."/>
        </authorList>
    </citation>
    <scope>NUCLEOTIDE SEQUENCE</scope>
</reference>
<name>J9GGD0_9ZZZZ</name>
<comment type="caution">
    <text evidence="1">The sequence shown here is derived from an EMBL/GenBank/DDBJ whole genome shotgun (WGS) entry which is preliminary data.</text>
</comment>